<proteinExistence type="inferred from homology"/>
<keyword evidence="2" id="KW-0436">Ligase</keyword>
<dbReference type="Proteomes" id="UP001601442">
    <property type="component" value="Unassembled WGS sequence"/>
</dbReference>
<dbReference type="InterPro" id="IPR042099">
    <property type="entry name" value="ANL_N_sf"/>
</dbReference>
<comment type="caution">
    <text evidence="4">The sequence shown here is derived from an EMBL/GenBank/DDBJ whole genome shotgun (WGS) entry which is preliminary data.</text>
</comment>
<name>A0ABW6P9K4_9NOCA</name>
<feature type="domain" description="AMP-dependent synthetase/ligase" evidence="3">
    <location>
        <begin position="25"/>
        <end position="379"/>
    </location>
</feature>
<dbReference type="InterPro" id="IPR000873">
    <property type="entry name" value="AMP-dep_synth/lig_dom"/>
</dbReference>
<dbReference type="PANTHER" id="PTHR43201">
    <property type="entry name" value="ACYL-COA SYNTHETASE"/>
    <property type="match status" value="1"/>
</dbReference>
<evidence type="ECO:0000313" key="5">
    <source>
        <dbReference type="Proteomes" id="UP001601442"/>
    </source>
</evidence>
<dbReference type="EMBL" id="JBIAMT010000005">
    <property type="protein sequence ID" value="MFF0499833.1"/>
    <property type="molecule type" value="Genomic_DNA"/>
</dbReference>
<protein>
    <submittedName>
        <fullName evidence="4">AMP-binding protein</fullName>
    </submittedName>
</protein>
<reference evidence="4 5" key="1">
    <citation type="submission" date="2024-10" db="EMBL/GenBank/DDBJ databases">
        <title>The Natural Products Discovery Center: Release of the First 8490 Sequenced Strains for Exploring Actinobacteria Biosynthetic Diversity.</title>
        <authorList>
            <person name="Kalkreuter E."/>
            <person name="Kautsar S.A."/>
            <person name="Yang D."/>
            <person name="Bader C.D."/>
            <person name="Teijaro C.N."/>
            <person name="Fluegel L."/>
            <person name="Davis C.M."/>
            <person name="Simpson J.R."/>
            <person name="Lauterbach L."/>
            <person name="Steele A.D."/>
            <person name="Gui C."/>
            <person name="Meng S."/>
            <person name="Li G."/>
            <person name="Viehrig K."/>
            <person name="Ye F."/>
            <person name="Su P."/>
            <person name="Kiefer A.F."/>
            <person name="Nichols A."/>
            <person name="Cepeda A.J."/>
            <person name="Yan W."/>
            <person name="Fan B."/>
            <person name="Jiang Y."/>
            <person name="Adhikari A."/>
            <person name="Zheng C.-J."/>
            <person name="Schuster L."/>
            <person name="Cowan T.M."/>
            <person name="Smanski M.J."/>
            <person name="Chevrette M.G."/>
            <person name="De Carvalho L.P.S."/>
            <person name="Shen B."/>
        </authorList>
    </citation>
    <scope>NUCLEOTIDE SEQUENCE [LARGE SCALE GENOMIC DNA]</scope>
    <source>
        <strain evidence="4 5">NPDC004119</strain>
    </source>
</reference>
<dbReference type="RefSeq" id="WP_387398628.1">
    <property type="nucleotide sequence ID" value="NZ_JBIAMT010000005.1"/>
</dbReference>
<organism evidence="4 5">
    <name type="scientific">Nocardia aobensis</name>
    <dbReference type="NCBI Taxonomy" id="257277"/>
    <lineage>
        <taxon>Bacteria</taxon>
        <taxon>Bacillati</taxon>
        <taxon>Actinomycetota</taxon>
        <taxon>Actinomycetes</taxon>
        <taxon>Mycobacteriales</taxon>
        <taxon>Nocardiaceae</taxon>
        <taxon>Nocardia</taxon>
    </lineage>
</organism>
<keyword evidence="5" id="KW-1185">Reference proteome</keyword>
<dbReference type="Gene3D" id="3.40.50.12780">
    <property type="entry name" value="N-terminal domain of ligase-like"/>
    <property type="match status" value="1"/>
</dbReference>
<evidence type="ECO:0000259" key="3">
    <source>
        <dbReference type="Pfam" id="PF00501"/>
    </source>
</evidence>
<evidence type="ECO:0000256" key="2">
    <source>
        <dbReference type="ARBA" id="ARBA00022598"/>
    </source>
</evidence>
<dbReference type="SUPFAM" id="SSF56801">
    <property type="entry name" value="Acetyl-CoA synthetase-like"/>
    <property type="match status" value="1"/>
</dbReference>
<comment type="similarity">
    <text evidence="1">Belongs to the ATP-dependent AMP-binding enzyme family.</text>
</comment>
<evidence type="ECO:0000313" key="4">
    <source>
        <dbReference type="EMBL" id="MFF0499833.1"/>
    </source>
</evidence>
<accession>A0ABW6P9K4</accession>
<evidence type="ECO:0000256" key="1">
    <source>
        <dbReference type="ARBA" id="ARBA00006432"/>
    </source>
</evidence>
<gene>
    <name evidence="4" type="ORF">ACFYU5_25770</name>
</gene>
<dbReference type="Pfam" id="PF00501">
    <property type="entry name" value="AMP-binding"/>
    <property type="match status" value="1"/>
</dbReference>
<dbReference type="PANTHER" id="PTHR43201:SF5">
    <property type="entry name" value="MEDIUM-CHAIN ACYL-COA LIGASE ACSF2, MITOCHONDRIAL"/>
    <property type="match status" value="1"/>
</dbReference>
<sequence length="419" mass="44614">MPRGKVLAFGPRLLDSDSVWRLLTDRAAVSGRRTMLVSETGERLDYTQVAEQAGRVATALHDMGIGPGTRVAWQLPTRLSTVLVMLALSRLGAVQAPIDPLLGRRETGAAIASAQAEVLLVPGTWRGIDYRARASAVSGVSRVLTIGPDAPAGAGQWNPARQRTGSWEKRWIFFSAGKSGLPKGAYHTDASLLAAARGLALRARLGEVVEDIAALALPIACAQSAVALLAALQAGVGLILMEHFDPGHAVGVLRQNGVTIVHGSPRIYQALVDRQRGLPRSSSLLPDLRMLKGSVEPCSPDLFRAVERELGVVVAHDYGMAEAPVISASGQYHTTEQLTNTDGAPIPGIRVRIVERGVETALGRWGEIEVSGAALFRGYTDASLNDTAFTDDGWFRTGDRGRLRADGHLEVWAGAGQPR</sequence>